<sequence>MAEAFLQIVLDNLSSLIKEEIGLILGVDDEMKKLCSTLTTIQAVLEDAEDKQIESKPIRNWLQKLTAIAYEVDDILDECNTHVSKLNQSHSKLSRYSLKKLLYRHNIARRMKQVNEKVEVIAAERDRFHLREMPIDRPREAALASRETASLLNQSDKIHGREEDKDKIVKILVNDVKERQEMSVLPIIGVGGLGKTTLARLVFNDPQVKEHFDLRIWVCVSDNFEMKTLVKAMIESATGGSGKSSDLQHLDAAESRLYELLSKKRYLIVMDDVWNDHQGKWFELRDVLSCGSTGSSVVVTTRQKKVADIMRTLPCHCLEGLSDEHCWALMRQCAFEADEEGTLQVEDVGNQICNELLLRSLLQVDEYENISMHDLVHDLAESIMENKVPGVQSERNLASASTIREVNLLQKTLVFPKSFQQDMNITSILEFTSLRVLNAPHSTVQDLPPSIGNLKHLRSLDLSSSEMQTLPNSLCTLWNLQTLNLDYCKRLEALPKKLTSLLNLRHLCLWDCESLCEMPSKMRELNGLKTLSMFVVGFKREEEVDEKVLEALEPHPNLEKLFIEGFGGRYIPDWMKNSSLQKVVWIDIWNCKNCKRFPNLGGLPCLKSLTLNDVGVEYIIEEEEVESGHPVKIQFAALEHLHLFDLPNLKGLSKEQGIKDAFPNLETLWIERCSSLILPPLSSLQKLEDLTCSSSTLGLLSEEDIPSRLGVEIEESLAFIPIETLSKFSKVRKLTIMGAKDISATREGLQALKELTSLILENCTIRCLPEGMLRHLTALSMLCIYNCREIVELPEDIKQLHNITFLLLQYLPKMTRLPQAFQHLTLLDLRGLPELESLPDQLPSLTTLQVKDCPKIVTIPALPNLKELTVAGCPQLERRYGEDVPEIALEKVYEVGEFVEGVKDIGRIPWGSGKDFGSMNMDELLKSIWSAEDNQNFAPAIGGGGGEGVGGVQEGGGLQRQGSLILPHTLSEKTVDEVWRDMSKEVVAPKEGAVSVASFCVSPRQQTLGEITLEEFLVSAGVVREEAQLAAANNAGIFGEFVEGVKDIGRIPWGSGKDFGSMNMDELLKSIWSAEDNQNFAPAIGGGGGEGVGGVQEGGGLQRQGSLILPHTLSEKTVDEVWRDMSKEVVAPKEGAVSVASFCVSPRQQTLGEITLEEFLVSAGVVREEAQLAAANNAGIFVLGELLKVGTVARGEASTATSVQSRMQALIICVATTLTLLTLVPTDRKSRAVAVVTAQASEIDHNWKGAVREVVERIGTRFPTFAASPLLCSSIDIFLQGSSSVPEDEDVELAKHMNGSCVPLSFEPIKRTLLGAREVDVELAKQMNGFGLPLSFRANKLCDETLRDLILHKAYTMELEAEVAKLKEENEQLQKKQAEIMEVQKNQALEMVKQQSGAKRQCLRRTQTGSWNEIRLCK</sequence>
<dbReference type="SUPFAM" id="SSF52540">
    <property type="entry name" value="P-loop containing nucleoside triphosphate hydrolases"/>
    <property type="match status" value="1"/>
</dbReference>
<dbReference type="GO" id="GO:0043531">
    <property type="term" value="F:ADP binding"/>
    <property type="evidence" value="ECO:0007669"/>
    <property type="project" value="InterPro"/>
</dbReference>
<dbReference type="Proteomes" id="UP000298416">
    <property type="component" value="Unassembled WGS sequence"/>
</dbReference>
<feature type="domain" description="NB-ARC" evidence="8">
    <location>
        <begin position="162"/>
        <end position="338"/>
    </location>
</feature>
<name>A0A8X8WYN2_SALSN</name>
<dbReference type="Gene3D" id="3.80.10.10">
    <property type="entry name" value="Ribonuclease Inhibitor"/>
    <property type="match status" value="3"/>
</dbReference>
<dbReference type="FunFam" id="3.40.50.300:FF:001091">
    <property type="entry name" value="Probable disease resistance protein At1g61300"/>
    <property type="match status" value="1"/>
</dbReference>
<evidence type="ECO:0000259" key="8">
    <source>
        <dbReference type="Pfam" id="PF00931"/>
    </source>
</evidence>
<dbReference type="PANTHER" id="PTHR36766:SF42">
    <property type="entry name" value="NB-ARC DOMAIN DISEASE RESISTANCE PROTEIN"/>
    <property type="match status" value="1"/>
</dbReference>
<dbReference type="GO" id="GO:0006952">
    <property type="term" value="P:defense response"/>
    <property type="evidence" value="ECO:0007669"/>
    <property type="project" value="UniProtKB-KW"/>
</dbReference>
<evidence type="ECO:0008006" key="14">
    <source>
        <dbReference type="Google" id="ProtNLM"/>
    </source>
</evidence>
<evidence type="ECO:0000313" key="13">
    <source>
        <dbReference type="Proteomes" id="UP000298416"/>
    </source>
</evidence>
<feature type="domain" description="Disease resistance protein winged helix" evidence="10">
    <location>
        <begin position="339"/>
        <end position="380"/>
    </location>
</feature>
<dbReference type="InterPro" id="IPR058922">
    <property type="entry name" value="WHD_DRP"/>
</dbReference>
<evidence type="ECO:0000256" key="5">
    <source>
        <dbReference type="ARBA" id="ARBA00022821"/>
    </source>
</evidence>
<dbReference type="InterPro" id="IPR002182">
    <property type="entry name" value="NB-ARC"/>
</dbReference>
<dbReference type="PANTHER" id="PTHR36766">
    <property type="entry name" value="PLANT BROAD-SPECTRUM MILDEW RESISTANCE PROTEIN RPW8"/>
    <property type="match status" value="1"/>
</dbReference>
<keyword evidence="5" id="KW-0611">Plant defense</keyword>
<evidence type="ECO:0000256" key="2">
    <source>
        <dbReference type="ARBA" id="ARBA00022614"/>
    </source>
</evidence>
<dbReference type="InterPro" id="IPR003591">
    <property type="entry name" value="Leu-rich_rpt_typical-subtyp"/>
</dbReference>
<feature type="domain" description="Disease resistance N-terminal" evidence="9">
    <location>
        <begin position="5"/>
        <end position="94"/>
    </location>
</feature>
<dbReference type="InterPro" id="IPR055414">
    <property type="entry name" value="LRR_R13L4/SHOC2-like"/>
</dbReference>
<evidence type="ECO:0000256" key="1">
    <source>
        <dbReference type="ARBA" id="ARBA00008894"/>
    </source>
</evidence>
<dbReference type="GO" id="GO:0051707">
    <property type="term" value="P:response to other organism"/>
    <property type="evidence" value="ECO:0007669"/>
    <property type="project" value="UniProtKB-ARBA"/>
</dbReference>
<keyword evidence="4" id="KW-0547">Nucleotide-binding</keyword>
<dbReference type="GO" id="GO:0005524">
    <property type="term" value="F:ATP binding"/>
    <property type="evidence" value="ECO:0007669"/>
    <property type="project" value="UniProtKB-KW"/>
</dbReference>
<dbReference type="Pfam" id="PF00931">
    <property type="entry name" value="NB-ARC"/>
    <property type="match status" value="1"/>
</dbReference>
<dbReference type="Pfam" id="PF23559">
    <property type="entry name" value="WHD_DRP"/>
    <property type="match status" value="1"/>
</dbReference>
<gene>
    <name evidence="12" type="ORF">SASPL_134678</name>
</gene>
<protein>
    <recommendedName>
        <fullName evidence="14">Disease resistance protein RGA4</fullName>
    </recommendedName>
</protein>
<dbReference type="EMBL" id="PNBA02000013">
    <property type="protein sequence ID" value="KAG6402483.1"/>
    <property type="molecule type" value="Genomic_DNA"/>
</dbReference>
<accession>A0A8X8WYN2</accession>
<evidence type="ECO:0000259" key="11">
    <source>
        <dbReference type="Pfam" id="PF23598"/>
    </source>
</evidence>
<reference evidence="12" key="2">
    <citation type="submission" date="2020-08" db="EMBL/GenBank/DDBJ databases">
        <title>Plant Genome Project.</title>
        <authorList>
            <person name="Zhang R.-G."/>
        </authorList>
    </citation>
    <scope>NUCLEOTIDE SEQUENCE</scope>
    <source>
        <strain evidence="12">Huo1</strain>
        <tissue evidence="12">Leaf</tissue>
    </source>
</reference>
<dbReference type="PRINTS" id="PR00364">
    <property type="entry name" value="DISEASERSIST"/>
</dbReference>
<keyword evidence="3" id="KW-0677">Repeat</keyword>
<reference evidence="12" key="1">
    <citation type="submission" date="2018-01" db="EMBL/GenBank/DDBJ databases">
        <authorList>
            <person name="Mao J.F."/>
        </authorList>
    </citation>
    <scope>NUCLEOTIDE SEQUENCE</scope>
    <source>
        <strain evidence="12">Huo1</strain>
        <tissue evidence="12">Leaf</tissue>
    </source>
</reference>
<evidence type="ECO:0000313" key="12">
    <source>
        <dbReference type="EMBL" id="KAG6402483.1"/>
    </source>
</evidence>
<evidence type="ECO:0000256" key="6">
    <source>
        <dbReference type="ARBA" id="ARBA00022840"/>
    </source>
</evidence>
<dbReference type="InterPro" id="IPR038005">
    <property type="entry name" value="RX-like_CC"/>
</dbReference>
<keyword evidence="7" id="KW-0175">Coiled coil</keyword>
<evidence type="ECO:0000259" key="10">
    <source>
        <dbReference type="Pfam" id="PF23559"/>
    </source>
</evidence>
<dbReference type="InterPro" id="IPR027417">
    <property type="entry name" value="P-loop_NTPase"/>
</dbReference>
<evidence type="ECO:0000256" key="7">
    <source>
        <dbReference type="SAM" id="Coils"/>
    </source>
</evidence>
<dbReference type="SUPFAM" id="SSF52058">
    <property type="entry name" value="L domain-like"/>
    <property type="match status" value="2"/>
</dbReference>
<keyword evidence="6" id="KW-0067">ATP-binding</keyword>
<dbReference type="Gene3D" id="3.40.50.300">
    <property type="entry name" value="P-loop containing nucleotide triphosphate hydrolases"/>
    <property type="match status" value="1"/>
</dbReference>
<dbReference type="Gene3D" id="1.20.5.4130">
    <property type="match status" value="1"/>
</dbReference>
<proteinExistence type="inferred from homology"/>
<evidence type="ECO:0000256" key="3">
    <source>
        <dbReference type="ARBA" id="ARBA00022737"/>
    </source>
</evidence>
<dbReference type="CDD" id="cd14798">
    <property type="entry name" value="RX-CC_like"/>
    <property type="match status" value="1"/>
</dbReference>
<feature type="domain" description="Disease resistance R13L4/SHOC-2-like LRR" evidence="11">
    <location>
        <begin position="418"/>
        <end position="693"/>
    </location>
</feature>
<organism evidence="12">
    <name type="scientific">Salvia splendens</name>
    <name type="common">Scarlet sage</name>
    <dbReference type="NCBI Taxonomy" id="180675"/>
    <lineage>
        <taxon>Eukaryota</taxon>
        <taxon>Viridiplantae</taxon>
        <taxon>Streptophyta</taxon>
        <taxon>Embryophyta</taxon>
        <taxon>Tracheophyta</taxon>
        <taxon>Spermatophyta</taxon>
        <taxon>Magnoliopsida</taxon>
        <taxon>eudicotyledons</taxon>
        <taxon>Gunneridae</taxon>
        <taxon>Pentapetalae</taxon>
        <taxon>asterids</taxon>
        <taxon>lamiids</taxon>
        <taxon>Lamiales</taxon>
        <taxon>Lamiaceae</taxon>
        <taxon>Nepetoideae</taxon>
        <taxon>Mentheae</taxon>
        <taxon>Salviinae</taxon>
        <taxon>Salvia</taxon>
        <taxon>Salvia subgen. Calosphace</taxon>
        <taxon>core Calosphace</taxon>
    </lineage>
</organism>
<dbReference type="InterPro" id="IPR041118">
    <property type="entry name" value="Rx_N"/>
</dbReference>
<dbReference type="InterPro" id="IPR032675">
    <property type="entry name" value="LRR_dom_sf"/>
</dbReference>
<comment type="similarity">
    <text evidence="1">Belongs to the disease resistance NB-LRR family.</text>
</comment>
<feature type="coiled-coil region" evidence="7">
    <location>
        <begin position="1352"/>
        <end position="1386"/>
    </location>
</feature>
<comment type="caution">
    <text evidence="12">The sequence shown here is derived from an EMBL/GenBank/DDBJ whole genome shotgun (WGS) entry which is preliminary data.</text>
</comment>
<evidence type="ECO:0000256" key="4">
    <source>
        <dbReference type="ARBA" id="ARBA00022741"/>
    </source>
</evidence>
<dbReference type="SMART" id="SM00369">
    <property type="entry name" value="LRR_TYP"/>
    <property type="match status" value="2"/>
</dbReference>
<keyword evidence="2" id="KW-0433">Leucine-rich repeat</keyword>
<dbReference type="Pfam" id="PF23598">
    <property type="entry name" value="LRR_14"/>
    <property type="match status" value="1"/>
</dbReference>
<dbReference type="Pfam" id="PF18052">
    <property type="entry name" value="Rx_N"/>
    <property type="match status" value="1"/>
</dbReference>
<keyword evidence="13" id="KW-1185">Reference proteome</keyword>
<evidence type="ECO:0000259" key="9">
    <source>
        <dbReference type="Pfam" id="PF18052"/>
    </source>
</evidence>